<feature type="transmembrane region" description="Helical" evidence="6">
    <location>
        <begin position="173"/>
        <end position="191"/>
    </location>
</feature>
<protein>
    <recommendedName>
        <fullName evidence="7">EamA domain-containing protein</fullName>
    </recommendedName>
</protein>
<dbReference type="Proteomes" id="UP000030101">
    <property type="component" value="Unassembled WGS sequence"/>
</dbReference>
<feature type="transmembrane region" description="Helical" evidence="6">
    <location>
        <begin position="30"/>
        <end position="48"/>
    </location>
</feature>
<evidence type="ECO:0000313" key="9">
    <source>
        <dbReference type="Proteomes" id="UP000030101"/>
    </source>
</evidence>
<gene>
    <name evidence="8" type="ORF">HQ43_01335</name>
</gene>
<sequence length="301" mass="32344">MIGIFASASFGLIPFFTLPVMEIGVSKGTIIFYRFLFSALIIGLLSFFRKKNLKVPKKAIPSVFALAMMYVGSAMFLFWGFYYMPSGVATVIHFLYPVFLVLILAIFYRQRISPVSLLAIIMAILGVSFIMDVWGEGSGGIETFGLIVVALSALAYALYIVIVQHSPVKSVSASVLTFWVMLLAAGMVLIIESLTQGGLSHIPQLDGWLNIAGLALIPTVLSNLALVVAIRSIGSTATSVLGAVEPLTAVTVGIIVFDEPVYTLTFSGILLILCAVTLIITSGVIERSSFYGRIAGLGRKK</sequence>
<dbReference type="PANTHER" id="PTHR32322:SF2">
    <property type="entry name" value="EAMA DOMAIN-CONTAINING PROTEIN"/>
    <property type="match status" value="1"/>
</dbReference>
<feature type="transmembrane region" description="Helical" evidence="6">
    <location>
        <begin position="88"/>
        <end position="108"/>
    </location>
</feature>
<feature type="transmembrane region" description="Helical" evidence="6">
    <location>
        <begin position="263"/>
        <end position="285"/>
    </location>
</feature>
<evidence type="ECO:0000256" key="4">
    <source>
        <dbReference type="ARBA" id="ARBA00022989"/>
    </source>
</evidence>
<feature type="domain" description="EamA" evidence="7">
    <location>
        <begin position="144"/>
        <end position="280"/>
    </location>
</feature>
<keyword evidence="3 6" id="KW-0812">Transmembrane</keyword>
<dbReference type="EMBL" id="JQZV01000003">
    <property type="protein sequence ID" value="KGN93318.1"/>
    <property type="molecule type" value="Genomic_DNA"/>
</dbReference>
<feature type="transmembrane region" description="Helical" evidence="6">
    <location>
        <begin position="211"/>
        <end position="230"/>
    </location>
</feature>
<evidence type="ECO:0000313" key="8">
    <source>
        <dbReference type="EMBL" id="KGN93318.1"/>
    </source>
</evidence>
<name>A0ABR4XP70_9PORP</name>
<feature type="transmembrane region" description="Helical" evidence="6">
    <location>
        <begin position="237"/>
        <end position="257"/>
    </location>
</feature>
<feature type="transmembrane region" description="Helical" evidence="6">
    <location>
        <begin position="60"/>
        <end position="82"/>
    </location>
</feature>
<evidence type="ECO:0000256" key="1">
    <source>
        <dbReference type="ARBA" id="ARBA00004141"/>
    </source>
</evidence>
<evidence type="ECO:0000256" key="6">
    <source>
        <dbReference type="SAM" id="Phobius"/>
    </source>
</evidence>
<dbReference type="Pfam" id="PF00892">
    <property type="entry name" value="EamA"/>
    <property type="match status" value="2"/>
</dbReference>
<evidence type="ECO:0000256" key="3">
    <source>
        <dbReference type="ARBA" id="ARBA00022692"/>
    </source>
</evidence>
<evidence type="ECO:0000259" key="7">
    <source>
        <dbReference type="Pfam" id="PF00892"/>
    </source>
</evidence>
<comment type="subcellular location">
    <subcellularLocation>
        <location evidence="1">Membrane</location>
        <topology evidence="1">Multi-pass membrane protein</topology>
    </subcellularLocation>
</comment>
<feature type="transmembrane region" description="Helical" evidence="6">
    <location>
        <begin position="115"/>
        <end position="135"/>
    </location>
</feature>
<dbReference type="InterPro" id="IPR050638">
    <property type="entry name" value="AA-Vitamin_Transporters"/>
</dbReference>
<keyword evidence="9" id="KW-1185">Reference proteome</keyword>
<feature type="domain" description="EamA" evidence="7">
    <location>
        <begin position="3"/>
        <end position="131"/>
    </location>
</feature>
<comment type="similarity">
    <text evidence="2">Belongs to the EamA transporter family.</text>
</comment>
<reference evidence="8 9" key="1">
    <citation type="submission" date="2014-08" db="EMBL/GenBank/DDBJ databases">
        <title>Porphyromonas canoris strain:OH2762 Genome sequencing.</title>
        <authorList>
            <person name="Wallis C."/>
            <person name="Deusch O."/>
            <person name="O'Flynn C."/>
            <person name="Davis I."/>
            <person name="Jospin G."/>
            <person name="Darling A.E."/>
            <person name="Coil D.A."/>
            <person name="Alexiev A."/>
            <person name="Horsfall A."/>
            <person name="Kirkwood N."/>
            <person name="Harris S."/>
            <person name="Eisen J.A."/>
        </authorList>
    </citation>
    <scope>NUCLEOTIDE SEQUENCE [LARGE SCALE GENOMIC DNA]</scope>
    <source>
        <strain evidence="9">COT-108 OH2762</strain>
    </source>
</reference>
<evidence type="ECO:0000256" key="2">
    <source>
        <dbReference type="ARBA" id="ARBA00007362"/>
    </source>
</evidence>
<feature type="transmembrane region" description="Helical" evidence="6">
    <location>
        <begin position="141"/>
        <end position="161"/>
    </location>
</feature>
<evidence type="ECO:0000256" key="5">
    <source>
        <dbReference type="ARBA" id="ARBA00023136"/>
    </source>
</evidence>
<proteinExistence type="inferred from homology"/>
<dbReference type="SUPFAM" id="SSF103481">
    <property type="entry name" value="Multidrug resistance efflux transporter EmrE"/>
    <property type="match status" value="2"/>
</dbReference>
<keyword evidence="4 6" id="KW-1133">Transmembrane helix</keyword>
<comment type="caution">
    <text evidence="8">The sequence shown here is derived from an EMBL/GenBank/DDBJ whole genome shotgun (WGS) entry which is preliminary data.</text>
</comment>
<dbReference type="PANTHER" id="PTHR32322">
    <property type="entry name" value="INNER MEMBRANE TRANSPORTER"/>
    <property type="match status" value="1"/>
</dbReference>
<accession>A0ABR4XP70</accession>
<dbReference type="InterPro" id="IPR037185">
    <property type="entry name" value="EmrE-like"/>
</dbReference>
<keyword evidence="5 6" id="KW-0472">Membrane</keyword>
<dbReference type="InterPro" id="IPR000620">
    <property type="entry name" value="EamA_dom"/>
</dbReference>
<organism evidence="8 9">
    <name type="scientific">Porphyromonas canoris</name>
    <dbReference type="NCBI Taxonomy" id="36875"/>
    <lineage>
        <taxon>Bacteria</taxon>
        <taxon>Pseudomonadati</taxon>
        <taxon>Bacteroidota</taxon>
        <taxon>Bacteroidia</taxon>
        <taxon>Bacteroidales</taxon>
        <taxon>Porphyromonadaceae</taxon>
        <taxon>Porphyromonas</taxon>
    </lineage>
</organism>